<dbReference type="Proteomes" id="UP000002724">
    <property type="component" value="Chromosome"/>
</dbReference>
<gene>
    <name evidence="1" type="ordered locus">Ppha_2002</name>
</gene>
<protein>
    <submittedName>
        <fullName evidence="1">Thiamine biosynthesis protein ThiS</fullName>
    </submittedName>
</protein>
<dbReference type="Gene3D" id="3.10.20.30">
    <property type="match status" value="1"/>
</dbReference>
<accession>B4SCK9</accession>
<dbReference type="InterPro" id="IPR012675">
    <property type="entry name" value="Beta-grasp_dom_sf"/>
</dbReference>
<evidence type="ECO:0000313" key="1">
    <source>
        <dbReference type="EMBL" id="ACF44214.1"/>
    </source>
</evidence>
<dbReference type="InterPro" id="IPR003749">
    <property type="entry name" value="ThiS/MoaD-like"/>
</dbReference>
<dbReference type="eggNOG" id="COG2104">
    <property type="taxonomic scope" value="Bacteria"/>
</dbReference>
<organism evidence="1 2">
    <name type="scientific">Pelodictyon phaeoclathratiforme (strain DSM 5477 / BU-1)</name>
    <dbReference type="NCBI Taxonomy" id="324925"/>
    <lineage>
        <taxon>Bacteria</taxon>
        <taxon>Pseudomonadati</taxon>
        <taxon>Chlorobiota</taxon>
        <taxon>Chlorobiia</taxon>
        <taxon>Chlorobiales</taxon>
        <taxon>Chlorobiaceae</taxon>
        <taxon>Chlorobium/Pelodictyon group</taxon>
        <taxon>Pelodictyon</taxon>
    </lineage>
</organism>
<dbReference type="STRING" id="324925.Ppha_2002"/>
<dbReference type="EMBL" id="CP001110">
    <property type="protein sequence ID" value="ACF44214.1"/>
    <property type="molecule type" value="Genomic_DNA"/>
</dbReference>
<dbReference type="HOGENOM" id="CLU_174611_3_2_10"/>
<dbReference type="KEGG" id="pph:Ppha_2002"/>
<name>B4SCK9_PELPB</name>
<dbReference type="InterPro" id="IPR010035">
    <property type="entry name" value="Thi_S"/>
</dbReference>
<dbReference type="PANTHER" id="PTHR34472">
    <property type="entry name" value="SULFUR CARRIER PROTEIN THIS"/>
    <property type="match status" value="1"/>
</dbReference>
<dbReference type="CDD" id="cd00565">
    <property type="entry name" value="Ubl_ThiS"/>
    <property type="match status" value="1"/>
</dbReference>
<sequence length="86" mass="9318">MIHGMAQFDDKRNNEEMAQMITIELNGQQQPLPAGSAVNDLLSIIGSDGKSVAVVVNQQIIRPENRSTRLLQEGDQVELLIFAGGG</sequence>
<proteinExistence type="predicted"/>
<dbReference type="PANTHER" id="PTHR34472:SF1">
    <property type="entry name" value="SULFUR CARRIER PROTEIN THIS"/>
    <property type="match status" value="1"/>
</dbReference>
<dbReference type="NCBIfam" id="TIGR01683">
    <property type="entry name" value="thiS"/>
    <property type="match status" value="1"/>
</dbReference>
<evidence type="ECO:0000313" key="2">
    <source>
        <dbReference type="Proteomes" id="UP000002724"/>
    </source>
</evidence>
<keyword evidence="2" id="KW-1185">Reference proteome</keyword>
<dbReference type="Pfam" id="PF02597">
    <property type="entry name" value="ThiS"/>
    <property type="match status" value="1"/>
</dbReference>
<dbReference type="SUPFAM" id="SSF54285">
    <property type="entry name" value="MoaD/ThiS"/>
    <property type="match status" value="1"/>
</dbReference>
<dbReference type="InterPro" id="IPR016155">
    <property type="entry name" value="Mopterin_synth/thiamin_S_b"/>
</dbReference>
<reference evidence="1 2" key="1">
    <citation type="submission" date="2008-06" db="EMBL/GenBank/DDBJ databases">
        <title>Complete sequence of Pelodictyon phaeoclathratiforme BU-1.</title>
        <authorList>
            <consortium name="US DOE Joint Genome Institute"/>
            <person name="Lucas S."/>
            <person name="Copeland A."/>
            <person name="Lapidus A."/>
            <person name="Glavina del Rio T."/>
            <person name="Dalin E."/>
            <person name="Tice H."/>
            <person name="Bruce D."/>
            <person name="Goodwin L."/>
            <person name="Pitluck S."/>
            <person name="Schmutz J."/>
            <person name="Larimer F."/>
            <person name="Land M."/>
            <person name="Hauser L."/>
            <person name="Kyrpides N."/>
            <person name="Mikhailova N."/>
            <person name="Liu Z."/>
            <person name="Li T."/>
            <person name="Zhao F."/>
            <person name="Overmann J."/>
            <person name="Bryant D.A."/>
            <person name="Richardson P."/>
        </authorList>
    </citation>
    <scope>NUCLEOTIDE SEQUENCE [LARGE SCALE GENOMIC DNA]</scope>
    <source>
        <strain evidence="2">DSM 5477 / BU-1</strain>
    </source>
</reference>
<dbReference type="AlphaFoldDB" id="B4SCK9"/>